<reference evidence="1" key="1">
    <citation type="journal article" date="1997" name="Nucleic Acids Res.">
        <title>tRNAscan-SE: a program for improved detection of transfer RNA genes in genomic sequence.</title>
        <authorList>
            <person name="Lowe T.M."/>
            <person name="Eddy S.R."/>
        </authorList>
    </citation>
    <scope>NUCLEOTIDE SEQUENCE [LARGE SCALE GENOMIC DNA]</scope>
    <source>
        <strain evidence="1">r\DH55</strain>
    </source>
</reference>
<proteinExistence type="predicted"/>
<keyword evidence="1" id="KW-1185">Reference proteome</keyword>
<dbReference type="RefSeq" id="XP_010460932.1">
    <property type="nucleotide sequence ID" value="XM_010462630.2"/>
</dbReference>
<name>A0ABM0VTM6_CAMSA</name>
<dbReference type="GeneID" id="104741725"/>
<organism evidence="1 2">
    <name type="scientific">Camelina sativa</name>
    <name type="common">False flax</name>
    <name type="synonym">Myagrum sativum</name>
    <dbReference type="NCBI Taxonomy" id="90675"/>
    <lineage>
        <taxon>Eukaryota</taxon>
        <taxon>Viridiplantae</taxon>
        <taxon>Streptophyta</taxon>
        <taxon>Embryophyta</taxon>
        <taxon>Tracheophyta</taxon>
        <taxon>Spermatophyta</taxon>
        <taxon>Magnoliopsida</taxon>
        <taxon>eudicotyledons</taxon>
        <taxon>Gunneridae</taxon>
        <taxon>Pentapetalae</taxon>
        <taxon>rosids</taxon>
        <taxon>malvids</taxon>
        <taxon>Brassicales</taxon>
        <taxon>Brassicaceae</taxon>
        <taxon>Camelineae</taxon>
        <taxon>Camelina</taxon>
    </lineage>
</organism>
<reference evidence="1" key="2">
    <citation type="journal article" date="2014" name="Nat. Commun.">
        <title>The emerging biofuel crop Camelina sativa retains a highly undifferentiated hexaploid genome structure.</title>
        <authorList>
            <person name="Kagale S."/>
            <person name="Koh C."/>
            <person name="Nixon J."/>
            <person name="Bollina V."/>
            <person name="Clarke W.E."/>
            <person name="Tuteja R."/>
            <person name="Spillane C."/>
            <person name="Robinson S.J."/>
            <person name="Links M.G."/>
            <person name="Clarke C."/>
            <person name="Higgins E.E."/>
            <person name="Huebert T."/>
            <person name="Sharpe A.G."/>
            <person name="Parkin I.A."/>
        </authorList>
    </citation>
    <scope>NUCLEOTIDE SEQUENCE [LARGE SCALE GENOMIC DNA]</scope>
    <source>
        <strain evidence="1">r\DH55</strain>
    </source>
</reference>
<gene>
    <name evidence="2" type="primary">LOC104741725</name>
    <name evidence="3" type="synonym">LOC104741727</name>
</gene>
<dbReference type="RefSeq" id="XP_019091455.1">
    <property type="nucleotide sequence ID" value="XM_019235910.1"/>
</dbReference>
<dbReference type="Proteomes" id="UP000694864">
    <property type="component" value="Chromosome 14"/>
</dbReference>
<evidence type="ECO:0000313" key="1">
    <source>
        <dbReference type="Proteomes" id="UP000694864"/>
    </source>
</evidence>
<reference evidence="2 3" key="3">
    <citation type="submission" date="2025-05" db="UniProtKB">
        <authorList>
            <consortium name="RefSeq"/>
        </authorList>
    </citation>
    <scope>IDENTIFICATION</scope>
    <source>
        <tissue evidence="2 3">Leaf</tissue>
    </source>
</reference>
<sequence>MNLRSKVLSSCEYLKIRTRTRRAMRAGRKFNRHQIYGFCFDNWSDTLRRMEWKKPYSCSPALMYCCRPPAENNWKIPKRLIPCKEPCNFCECAGLQRNRSKEPKKGIEATFATTVNKGKWILSNPHFGWRWWQSVQ</sequence>
<evidence type="ECO:0000313" key="3">
    <source>
        <dbReference type="RefSeq" id="XP_019091455.1"/>
    </source>
</evidence>
<accession>A0ABM0VTM6</accession>
<dbReference type="GeneID" id="104741727"/>
<evidence type="ECO:0000313" key="2">
    <source>
        <dbReference type="RefSeq" id="XP_010460932.1"/>
    </source>
</evidence>
<protein>
    <submittedName>
        <fullName evidence="2">Uncharacterized protein LOC104741725 isoform X1</fullName>
    </submittedName>
    <submittedName>
        <fullName evidence="3">Uncharacterized protein LOC104741727 isoform X1</fullName>
    </submittedName>
</protein>